<sequence>MRSFLLLLSISLYGSICFGQADSSQRLTKLDSAQTPREASPSTHVPIPGVDTPLSGPGTMMQAPANPTATAIPQNDRKKRKNKTNPPTDPRAFGVGIPIGKTKKDSLR</sequence>
<dbReference type="EMBL" id="JALPRF010000001">
    <property type="protein sequence ID" value="MCK8491109.1"/>
    <property type="molecule type" value="Genomic_DNA"/>
</dbReference>
<evidence type="ECO:0000313" key="4">
    <source>
        <dbReference type="Proteomes" id="UP001202180"/>
    </source>
</evidence>
<evidence type="ECO:0000313" key="3">
    <source>
        <dbReference type="EMBL" id="MCK8491109.1"/>
    </source>
</evidence>
<feature type="signal peptide" evidence="2">
    <location>
        <begin position="1"/>
        <end position="21"/>
    </location>
</feature>
<keyword evidence="2" id="KW-0732">Signal</keyword>
<feature type="compositionally biased region" description="Polar residues" evidence="1">
    <location>
        <begin position="26"/>
        <end position="43"/>
    </location>
</feature>
<dbReference type="Proteomes" id="UP001202180">
    <property type="component" value="Unassembled WGS sequence"/>
</dbReference>
<organism evidence="3 4">
    <name type="scientific">Spirosoma liriopis</name>
    <dbReference type="NCBI Taxonomy" id="2937440"/>
    <lineage>
        <taxon>Bacteria</taxon>
        <taxon>Pseudomonadati</taxon>
        <taxon>Bacteroidota</taxon>
        <taxon>Cytophagia</taxon>
        <taxon>Cytophagales</taxon>
        <taxon>Cytophagaceae</taxon>
        <taxon>Spirosoma</taxon>
    </lineage>
</organism>
<reference evidence="3 4" key="1">
    <citation type="submission" date="2022-04" db="EMBL/GenBank/DDBJ databases">
        <title>Spirosoma sp. strain RP8 genome sequencing and assembly.</title>
        <authorList>
            <person name="Jung Y."/>
        </authorList>
    </citation>
    <scope>NUCLEOTIDE SEQUENCE [LARGE SCALE GENOMIC DNA]</scope>
    <source>
        <strain evidence="3 4">RP8</strain>
    </source>
</reference>
<proteinExistence type="predicted"/>
<protein>
    <submittedName>
        <fullName evidence="3">Uncharacterized protein</fullName>
    </submittedName>
</protein>
<evidence type="ECO:0000256" key="1">
    <source>
        <dbReference type="SAM" id="MobiDB-lite"/>
    </source>
</evidence>
<dbReference type="RefSeq" id="WP_232559678.1">
    <property type="nucleotide sequence ID" value="NZ_JALPRF010000001.1"/>
</dbReference>
<comment type="caution">
    <text evidence="3">The sequence shown here is derived from an EMBL/GenBank/DDBJ whole genome shotgun (WGS) entry which is preliminary data.</text>
</comment>
<feature type="chain" id="PRO_5045367972" evidence="2">
    <location>
        <begin position="22"/>
        <end position="108"/>
    </location>
</feature>
<gene>
    <name evidence="3" type="ORF">M0L20_04550</name>
</gene>
<evidence type="ECO:0000256" key="2">
    <source>
        <dbReference type="SAM" id="SignalP"/>
    </source>
</evidence>
<accession>A0ABT0HG30</accession>
<name>A0ABT0HG30_9BACT</name>
<keyword evidence="4" id="KW-1185">Reference proteome</keyword>
<feature type="region of interest" description="Disordered" evidence="1">
    <location>
        <begin position="26"/>
        <end position="108"/>
    </location>
</feature>